<comment type="caution">
    <text evidence="1">The sequence shown here is derived from an EMBL/GenBank/DDBJ whole genome shotgun (WGS) entry which is preliminary data.</text>
</comment>
<gene>
    <name evidence="1" type="ORF">DSM3645_03343</name>
</gene>
<evidence type="ECO:0000313" key="1">
    <source>
        <dbReference type="EMBL" id="EAQ79478.1"/>
    </source>
</evidence>
<dbReference type="HOGENOM" id="CLU_3363577_0_0_0"/>
<dbReference type="EMBL" id="AANZ01000014">
    <property type="protein sequence ID" value="EAQ79478.1"/>
    <property type="molecule type" value="Genomic_DNA"/>
</dbReference>
<name>A3ZVY2_9BACT</name>
<organism evidence="1 2">
    <name type="scientific">Blastopirellula marina DSM 3645</name>
    <dbReference type="NCBI Taxonomy" id="314230"/>
    <lineage>
        <taxon>Bacteria</taxon>
        <taxon>Pseudomonadati</taxon>
        <taxon>Planctomycetota</taxon>
        <taxon>Planctomycetia</taxon>
        <taxon>Pirellulales</taxon>
        <taxon>Pirellulaceae</taxon>
        <taxon>Blastopirellula</taxon>
    </lineage>
</organism>
<dbReference type="AlphaFoldDB" id="A3ZVY2"/>
<proteinExistence type="predicted"/>
<protein>
    <submittedName>
        <fullName evidence="1">Uncharacterized protein</fullName>
    </submittedName>
</protein>
<dbReference type="Proteomes" id="UP000004358">
    <property type="component" value="Unassembled WGS sequence"/>
</dbReference>
<accession>A3ZVY2</accession>
<sequence>MRQDRAIPTLMGHFGGNARWHAMLSESRQRRIAWQ</sequence>
<reference evidence="1 2" key="1">
    <citation type="submission" date="2006-02" db="EMBL/GenBank/DDBJ databases">
        <authorList>
            <person name="Amann R."/>
            <person name="Ferriera S."/>
            <person name="Johnson J."/>
            <person name="Kravitz S."/>
            <person name="Halpern A."/>
            <person name="Remington K."/>
            <person name="Beeson K."/>
            <person name="Tran B."/>
            <person name="Rogers Y.-H."/>
            <person name="Friedman R."/>
            <person name="Venter J.C."/>
        </authorList>
    </citation>
    <scope>NUCLEOTIDE SEQUENCE [LARGE SCALE GENOMIC DNA]</scope>
    <source>
        <strain evidence="1 2">DSM 3645</strain>
    </source>
</reference>
<evidence type="ECO:0000313" key="2">
    <source>
        <dbReference type="Proteomes" id="UP000004358"/>
    </source>
</evidence>